<accession>A0A103ZDD6</accession>
<evidence type="ECO:0000256" key="2">
    <source>
        <dbReference type="SAM" id="SignalP"/>
    </source>
</evidence>
<feature type="region of interest" description="Disordered" evidence="1">
    <location>
        <begin position="42"/>
        <end position="62"/>
    </location>
</feature>
<comment type="caution">
    <text evidence="3">The sequence shown here is derived from an EMBL/GenBank/DDBJ whole genome shotgun (WGS) entry which is preliminary data.</text>
</comment>
<dbReference type="PROSITE" id="PS51257">
    <property type="entry name" value="PROKAR_LIPOPROTEIN"/>
    <property type="match status" value="1"/>
</dbReference>
<dbReference type="EMBL" id="LOYH01000082">
    <property type="protein sequence ID" value="KVK77726.1"/>
    <property type="molecule type" value="Genomic_DNA"/>
</dbReference>
<gene>
    <name evidence="3" type="ORF">WS90_21465</name>
</gene>
<proteinExistence type="predicted"/>
<name>A0A103ZDD6_BURCE</name>
<dbReference type="AlphaFoldDB" id="A0A103ZDD6"/>
<keyword evidence="2" id="KW-0732">Signal</keyword>
<dbReference type="RefSeq" id="WP_059662909.1">
    <property type="nucleotide sequence ID" value="NZ_LOYH01000082.1"/>
</dbReference>
<dbReference type="Proteomes" id="UP000069001">
    <property type="component" value="Unassembled WGS sequence"/>
</dbReference>
<protein>
    <recommendedName>
        <fullName evidence="5">Lipoprotein</fullName>
    </recommendedName>
</protein>
<evidence type="ECO:0008006" key="5">
    <source>
        <dbReference type="Google" id="ProtNLM"/>
    </source>
</evidence>
<feature type="signal peptide" evidence="2">
    <location>
        <begin position="1"/>
        <end position="29"/>
    </location>
</feature>
<sequence>MNRPLRLPFHRPFRTVVLTSVAACTLALAGCAMPPPTSTILSRLPEPGASAGQPPVLSSAERKRYDEIDQQVLREQNSAMAAEAAARAWAYYSPPPVTVYGGYYGGWGNRWGTGISYGYPGWWW</sequence>
<reference evidence="3 4" key="1">
    <citation type="submission" date="2015-11" db="EMBL/GenBank/DDBJ databases">
        <title>Expanding the genomic diversity of Burkholderia species for the development of highly accurate diagnostics.</title>
        <authorList>
            <person name="Sahl J."/>
            <person name="Keim P."/>
            <person name="Wagner D."/>
        </authorList>
    </citation>
    <scope>NUCLEOTIDE SEQUENCE [LARGE SCALE GENOMIC DNA]</scope>
    <source>
        <strain evidence="3 4">MSMB1302</strain>
    </source>
</reference>
<feature type="chain" id="PRO_5007120066" description="Lipoprotein" evidence="2">
    <location>
        <begin position="30"/>
        <end position="124"/>
    </location>
</feature>
<evidence type="ECO:0000313" key="4">
    <source>
        <dbReference type="Proteomes" id="UP000069001"/>
    </source>
</evidence>
<evidence type="ECO:0000256" key="1">
    <source>
        <dbReference type="SAM" id="MobiDB-lite"/>
    </source>
</evidence>
<organism evidence="3 4">
    <name type="scientific">Burkholderia cepacia</name>
    <name type="common">Pseudomonas cepacia</name>
    <dbReference type="NCBI Taxonomy" id="292"/>
    <lineage>
        <taxon>Bacteria</taxon>
        <taxon>Pseudomonadati</taxon>
        <taxon>Pseudomonadota</taxon>
        <taxon>Betaproteobacteria</taxon>
        <taxon>Burkholderiales</taxon>
        <taxon>Burkholderiaceae</taxon>
        <taxon>Burkholderia</taxon>
        <taxon>Burkholderia cepacia complex</taxon>
    </lineage>
</organism>
<evidence type="ECO:0000313" key="3">
    <source>
        <dbReference type="EMBL" id="KVK77726.1"/>
    </source>
</evidence>